<keyword evidence="5 10" id="KW-0597">Phosphoprotein</keyword>
<dbReference type="PROSITE" id="PS50109">
    <property type="entry name" value="HIS_KIN"/>
    <property type="match status" value="1"/>
</dbReference>
<evidence type="ECO:0000259" key="12">
    <source>
        <dbReference type="PROSITE" id="PS50109"/>
    </source>
</evidence>
<evidence type="ECO:0000256" key="2">
    <source>
        <dbReference type="ARBA" id="ARBA00004651"/>
    </source>
</evidence>
<keyword evidence="15" id="KW-0547">Nucleotide-binding</keyword>
<dbReference type="Pfam" id="PF00672">
    <property type="entry name" value="HAMP"/>
    <property type="match status" value="1"/>
</dbReference>
<dbReference type="Proteomes" id="UP001245285">
    <property type="component" value="Unassembled WGS sequence"/>
</dbReference>
<dbReference type="SMART" id="SM00388">
    <property type="entry name" value="HisKA"/>
    <property type="match status" value="1"/>
</dbReference>
<evidence type="ECO:0000256" key="1">
    <source>
        <dbReference type="ARBA" id="ARBA00000085"/>
    </source>
</evidence>
<dbReference type="InterPro" id="IPR003594">
    <property type="entry name" value="HATPase_dom"/>
</dbReference>
<keyword evidence="11" id="KW-0472">Membrane</keyword>
<evidence type="ECO:0000256" key="9">
    <source>
        <dbReference type="ARBA" id="ARBA00022989"/>
    </source>
</evidence>
<keyword evidence="16" id="KW-1185">Reference proteome</keyword>
<feature type="domain" description="HAMP" evidence="14">
    <location>
        <begin position="334"/>
        <end position="387"/>
    </location>
</feature>
<sequence length="882" mass="101122">MKFRYSIVTRFALFFTALIIFSILLSGYLVFRKASGVIVEYSQDRINHSSEMAEQAFYALLNEVSNDIAVIANSPTLQEYVDNPSHENTSDIDQLFQILLQKKPSYFQIRWIGVQGNGKEIIRFDKRNNEVFKSDTLQEKGDREYYRKSLEIGQGEFYFSEINLNEEYGVISEPLTPTLRAASQIFNSAGEPMGILVINVNMNKLYETLDRIAGSDYQVYLIDSKGEYLYSPVEEDRFASQRDKNHNFYTDFNIDPVEKLGSEENFDLLKTENQIYLSSIKELEYFKGRRKVYLISSIEQQILLESARAVRRYSLKTLFIVCLLSILVSLIFTSFLSSKIKQITRAISNYEEGLSNNISLPVNRKDEIGILASSFTKMKTRIDENVEALNQSLEKEKHAKKQRDEFLQNMSHEMRTPLNSILGLTQILYKHSPSEAQLPIISSLEKSANNLAGLVYDVLDHQKLVEGKLQISHQSTNIAKLLKDIHSSYQFEAVQKGLIFTLSVDKKLEENRFKTDPLRLSQIVTNLVVNALKYTREGKVVLTAKIVSFKTETPVLEIEVKDTGIGIESENIDRINDRFFREKEDLSGRYSGYGLGLSIVKQLTELFGGELLAKSTKGSGSEFCVKIPVAISGQEKRNKDQGAGQTIAPRLDNTYHVLLIEDDISTVELMKHILDDNKITLQQVDHLNAALEILNTGFPDLIISDLMLEDRNLQSVLVDWVNLKKIKCPLIVASALEPGDLKKVSPFYFQKPYNPKDLKDRIYQLLGKNEFPTPDFSNIYSNYDNDPGKVSRVLKLLHEEFHTYLERIYKAAEKGDQKEWEAILHKLITHINNLALYKLEEILPEKVASVNRAKLEIIHNHFAYYLCCIRTERYFNLKDRSS</sequence>
<dbReference type="SUPFAM" id="SSF103190">
    <property type="entry name" value="Sensory domain-like"/>
    <property type="match status" value="1"/>
</dbReference>
<evidence type="ECO:0000259" key="14">
    <source>
        <dbReference type="PROSITE" id="PS50885"/>
    </source>
</evidence>
<dbReference type="PROSITE" id="PS50110">
    <property type="entry name" value="RESPONSE_REGULATORY"/>
    <property type="match status" value="1"/>
</dbReference>
<dbReference type="InterPro" id="IPR048760">
    <property type="entry name" value="VP0354-like_sensor_dom"/>
</dbReference>
<dbReference type="InterPro" id="IPR029151">
    <property type="entry name" value="Sensor-like_sf"/>
</dbReference>
<dbReference type="InterPro" id="IPR001789">
    <property type="entry name" value="Sig_transdc_resp-reg_receiver"/>
</dbReference>
<keyword evidence="7 11" id="KW-0812">Transmembrane</keyword>
<evidence type="ECO:0000256" key="7">
    <source>
        <dbReference type="ARBA" id="ARBA00022692"/>
    </source>
</evidence>
<evidence type="ECO:0000256" key="8">
    <source>
        <dbReference type="ARBA" id="ARBA00022777"/>
    </source>
</evidence>
<accession>A0ABU3CGW1</accession>
<evidence type="ECO:0000256" key="5">
    <source>
        <dbReference type="ARBA" id="ARBA00022553"/>
    </source>
</evidence>
<organism evidence="15 16">
    <name type="scientific">Autumnicola lenta</name>
    <dbReference type="NCBI Taxonomy" id="3075593"/>
    <lineage>
        <taxon>Bacteria</taxon>
        <taxon>Pseudomonadati</taxon>
        <taxon>Bacteroidota</taxon>
        <taxon>Flavobacteriia</taxon>
        <taxon>Flavobacteriales</taxon>
        <taxon>Flavobacteriaceae</taxon>
        <taxon>Autumnicola</taxon>
    </lineage>
</organism>
<keyword evidence="6" id="KW-0808">Transferase</keyword>
<dbReference type="CDD" id="cd00156">
    <property type="entry name" value="REC"/>
    <property type="match status" value="1"/>
</dbReference>
<dbReference type="SUPFAM" id="SSF55874">
    <property type="entry name" value="ATPase domain of HSP90 chaperone/DNA topoisomerase II/histidine kinase"/>
    <property type="match status" value="1"/>
</dbReference>
<feature type="modified residue" description="4-aspartylphosphate" evidence="10">
    <location>
        <position position="705"/>
    </location>
</feature>
<dbReference type="Gene3D" id="3.30.565.10">
    <property type="entry name" value="Histidine kinase-like ATPase, C-terminal domain"/>
    <property type="match status" value="1"/>
</dbReference>
<dbReference type="PRINTS" id="PR00344">
    <property type="entry name" value="BCTRLSENSOR"/>
</dbReference>
<evidence type="ECO:0000256" key="11">
    <source>
        <dbReference type="SAM" id="Phobius"/>
    </source>
</evidence>
<dbReference type="InterPro" id="IPR036890">
    <property type="entry name" value="HATPase_C_sf"/>
</dbReference>
<dbReference type="Pfam" id="PF00512">
    <property type="entry name" value="HisKA"/>
    <property type="match status" value="1"/>
</dbReference>
<dbReference type="EC" id="2.7.13.3" evidence="3"/>
<dbReference type="Gene3D" id="1.10.287.130">
    <property type="match status" value="1"/>
</dbReference>
<feature type="domain" description="Response regulatory" evidence="13">
    <location>
        <begin position="656"/>
        <end position="766"/>
    </location>
</feature>
<dbReference type="InterPro" id="IPR036641">
    <property type="entry name" value="HPT_dom_sf"/>
</dbReference>
<reference evidence="15 16" key="1">
    <citation type="submission" date="2023-09" db="EMBL/GenBank/DDBJ databases">
        <authorList>
            <person name="Rey-Velasco X."/>
        </authorList>
    </citation>
    <scope>NUCLEOTIDE SEQUENCE [LARGE SCALE GENOMIC DNA]</scope>
    <source>
        <strain evidence="15 16">F260</strain>
    </source>
</reference>
<dbReference type="InterPro" id="IPR036097">
    <property type="entry name" value="HisK_dim/P_sf"/>
</dbReference>
<keyword evidence="4" id="KW-1003">Cell membrane</keyword>
<dbReference type="EMBL" id="JAVRHO010000003">
    <property type="protein sequence ID" value="MDT0645587.1"/>
    <property type="molecule type" value="Genomic_DNA"/>
</dbReference>
<proteinExistence type="predicted"/>
<dbReference type="CDD" id="cd06225">
    <property type="entry name" value="HAMP"/>
    <property type="match status" value="1"/>
</dbReference>
<name>A0ABU3CGW1_9FLAO</name>
<dbReference type="Gene3D" id="6.10.340.10">
    <property type="match status" value="1"/>
</dbReference>
<dbReference type="RefSeq" id="WP_311493778.1">
    <property type="nucleotide sequence ID" value="NZ_JAVRHO010000003.1"/>
</dbReference>
<evidence type="ECO:0000259" key="13">
    <source>
        <dbReference type="PROSITE" id="PS50110"/>
    </source>
</evidence>
<feature type="domain" description="Histidine kinase" evidence="12">
    <location>
        <begin position="409"/>
        <end position="631"/>
    </location>
</feature>
<dbReference type="InterPro" id="IPR004358">
    <property type="entry name" value="Sig_transdc_His_kin-like_C"/>
</dbReference>
<comment type="subcellular location">
    <subcellularLocation>
        <location evidence="2">Cell membrane</location>
        <topology evidence="2">Multi-pass membrane protein</topology>
    </subcellularLocation>
</comment>
<evidence type="ECO:0000313" key="16">
    <source>
        <dbReference type="Proteomes" id="UP001245285"/>
    </source>
</evidence>
<protein>
    <recommendedName>
        <fullName evidence="3">histidine kinase</fullName>
        <ecNumber evidence="3">2.7.13.3</ecNumber>
    </recommendedName>
</protein>
<dbReference type="Gene3D" id="3.40.50.2300">
    <property type="match status" value="1"/>
</dbReference>
<dbReference type="PANTHER" id="PTHR43047">
    <property type="entry name" value="TWO-COMPONENT HISTIDINE PROTEIN KINASE"/>
    <property type="match status" value="1"/>
</dbReference>
<dbReference type="InterPro" id="IPR003660">
    <property type="entry name" value="HAMP_dom"/>
</dbReference>
<dbReference type="SUPFAM" id="SSF47226">
    <property type="entry name" value="Histidine-containing phosphotransfer domain, HPT domain"/>
    <property type="match status" value="1"/>
</dbReference>
<comment type="catalytic activity">
    <reaction evidence="1">
        <text>ATP + protein L-histidine = ADP + protein N-phospho-L-histidine.</text>
        <dbReference type="EC" id="2.7.13.3"/>
    </reaction>
</comment>
<evidence type="ECO:0000256" key="3">
    <source>
        <dbReference type="ARBA" id="ARBA00012438"/>
    </source>
</evidence>
<dbReference type="SMART" id="SM00387">
    <property type="entry name" value="HATPase_c"/>
    <property type="match status" value="1"/>
</dbReference>
<evidence type="ECO:0000256" key="10">
    <source>
        <dbReference type="PROSITE-ProRule" id="PRU00169"/>
    </source>
</evidence>
<dbReference type="InterPro" id="IPR011006">
    <property type="entry name" value="CheY-like_superfamily"/>
</dbReference>
<comment type="caution">
    <text evidence="15">The sequence shown here is derived from an EMBL/GenBank/DDBJ whole genome shotgun (WGS) entry which is preliminary data.</text>
</comment>
<dbReference type="GO" id="GO:0005524">
    <property type="term" value="F:ATP binding"/>
    <property type="evidence" value="ECO:0007669"/>
    <property type="project" value="UniProtKB-KW"/>
</dbReference>
<dbReference type="SMART" id="SM00448">
    <property type="entry name" value="REC"/>
    <property type="match status" value="1"/>
</dbReference>
<dbReference type="SUPFAM" id="SSF47384">
    <property type="entry name" value="Homodimeric domain of signal transducing histidine kinase"/>
    <property type="match status" value="1"/>
</dbReference>
<feature type="transmembrane region" description="Helical" evidence="11">
    <location>
        <begin position="318"/>
        <end position="336"/>
    </location>
</feature>
<gene>
    <name evidence="15" type="ORF">RM545_02690</name>
</gene>
<dbReference type="Pfam" id="PF21623">
    <property type="entry name" value="HK_sensor_dom_bact"/>
    <property type="match status" value="1"/>
</dbReference>
<keyword evidence="9 11" id="KW-1133">Transmembrane helix</keyword>
<keyword evidence="15" id="KW-0067">ATP-binding</keyword>
<evidence type="ECO:0000256" key="4">
    <source>
        <dbReference type="ARBA" id="ARBA00022475"/>
    </source>
</evidence>
<dbReference type="Gene3D" id="3.30.450.20">
    <property type="entry name" value="PAS domain"/>
    <property type="match status" value="1"/>
</dbReference>
<dbReference type="InterPro" id="IPR003661">
    <property type="entry name" value="HisK_dim/P_dom"/>
</dbReference>
<dbReference type="PANTHER" id="PTHR43047:SF72">
    <property type="entry name" value="OSMOSENSING HISTIDINE PROTEIN KINASE SLN1"/>
    <property type="match status" value="1"/>
</dbReference>
<dbReference type="PROSITE" id="PS50885">
    <property type="entry name" value="HAMP"/>
    <property type="match status" value="1"/>
</dbReference>
<dbReference type="SUPFAM" id="SSF52172">
    <property type="entry name" value="CheY-like"/>
    <property type="match status" value="1"/>
</dbReference>
<evidence type="ECO:0000313" key="15">
    <source>
        <dbReference type="EMBL" id="MDT0645587.1"/>
    </source>
</evidence>
<feature type="transmembrane region" description="Helical" evidence="11">
    <location>
        <begin position="12"/>
        <end position="31"/>
    </location>
</feature>
<dbReference type="CDD" id="cd00082">
    <property type="entry name" value="HisKA"/>
    <property type="match status" value="1"/>
</dbReference>
<evidence type="ECO:0000256" key="6">
    <source>
        <dbReference type="ARBA" id="ARBA00022679"/>
    </source>
</evidence>
<dbReference type="InterPro" id="IPR005467">
    <property type="entry name" value="His_kinase_dom"/>
</dbReference>
<keyword evidence="8" id="KW-0418">Kinase</keyword>
<dbReference type="Pfam" id="PF02518">
    <property type="entry name" value="HATPase_c"/>
    <property type="match status" value="1"/>
</dbReference>